<name>A0A644Y2H0_9ZZZZ</name>
<feature type="compositionally biased region" description="Basic and acidic residues" evidence="1">
    <location>
        <begin position="40"/>
        <end position="51"/>
    </location>
</feature>
<proteinExistence type="predicted"/>
<comment type="caution">
    <text evidence="2">The sequence shown here is derived from an EMBL/GenBank/DDBJ whole genome shotgun (WGS) entry which is preliminary data.</text>
</comment>
<feature type="compositionally biased region" description="Acidic residues" evidence="1">
    <location>
        <begin position="22"/>
        <end position="39"/>
    </location>
</feature>
<reference evidence="2" key="1">
    <citation type="submission" date="2019-08" db="EMBL/GenBank/DDBJ databases">
        <authorList>
            <person name="Kucharzyk K."/>
            <person name="Murdoch R.W."/>
            <person name="Higgins S."/>
            <person name="Loffler F."/>
        </authorList>
    </citation>
    <scope>NUCLEOTIDE SEQUENCE</scope>
</reference>
<sequence length="255" mass="28283">MVGRAGVPGRGASALDRTLGEAGDDLPLEEHHDDDDGDGDHDRGRGDRPGRFLELGRPGEERQRGGHRSRRRGGGQRDAVHEVVPGDEEGDDRSGEHPRRGQRDDHLAERLPVRRAVDLRGPFEIPGDLLEVRGERVDGDRQGQREVRDDQARPGVVQTDPAPQVEQRCGQGDDREDRHPQGGVQDEPLAREVEPGDGVCAERREDHCDRRGDERDPDRVAQRRQEEALGGPREEALVIVADPVGRQEVARRHVG</sequence>
<feature type="compositionally biased region" description="Basic and acidic residues" evidence="1">
    <location>
        <begin position="130"/>
        <end position="152"/>
    </location>
</feature>
<gene>
    <name evidence="2" type="ORF">SDC9_68571</name>
</gene>
<evidence type="ECO:0000256" key="1">
    <source>
        <dbReference type="SAM" id="MobiDB-lite"/>
    </source>
</evidence>
<feature type="compositionally biased region" description="Basic and acidic residues" evidence="1">
    <location>
        <begin position="92"/>
        <end position="118"/>
    </location>
</feature>
<protein>
    <submittedName>
        <fullName evidence="2">Uncharacterized protein</fullName>
    </submittedName>
</protein>
<accession>A0A644Y2H0</accession>
<organism evidence="2">
    <name type="scientific">bioreactor metagenome</name>
    <dbReference type="NCBI Taxonomy" id="1076179"/>
    <lineage>
        <taxon>unclassified sequences</taxon>
        <taxon>metagenomes</taxon>
        <taxon>ecological metagenomes</taxon>
    </lineage>
</organism>
<feature type="compositionally biased region" description="Basic and acidic residues" evidence="1">
    <location>
        <begin position="171"/>
        <end position="180"/>
    </location>
</feature>
<feature type="compositionally biased region" description="Basic residues" evidence="1">
    <location>
        <begin position="65"/>
        <end position="74"/>
    </location>
</feature>
<dbReference type="AlphaFoldDB" id="A0A644Y2H0"/>
<evidence type="ECO:0000313" key="2">
    <source>
        <dbReference type="EMBL" id="MPM22121.1"/>
    </source>
</evidence>
<dbReference type="EMBL" id="VSSQ01003740">
    <property type="protein sequence ID" value="MPM22121.1"/>
    <property type="molecule type" value="Genomic_DNA"/>
</dbReference>
<feature type="compositionally biased region" description="Basic and acidic residues" evidence="1">
    <location>
        <begin position="188"/>
        <end position="234"/>
    </location>
</feature>
<feature type="region of interest" description="Disordered" evidence="1">
    <location>
        <begin position="1"/>
        <end position="234"/>
    </location>
</feature>